<proteinExistence type="predicted"/>
<sequence length="526" mass="58672">MLIDSDLIQAVRRDLAQNSLPDFACMVDIPTVPLSDAEDEDGFSIMKIGSLAAHHALLLDCLQRVEGGLIPNLMVLMPPGSAKSTYSDVVFIPWFMSRKPRRHVILASYASNIASKQGRRARQLIQSRSFANLLGRSLDPSKTAADEWMLDNGSEYMAGGILSGLTGNRAALGVLDDPIRGREAAESQVIRDKTWDAYTDDFCSRLIPGAPQVMILTRWHEDDPAGRILPDGWRGESGWFDGRDGRRWYVICLPAIADAADDPLGRSMGETLWPEWFSHEHWRPFQRNVRTWTSLYQQKPAPEEGLFFKEAWFKRYEVAPKNLNIYMTSDHAPGDAQDSDFNVLRIWGVDASQHIWLLDGFRTQGTIDKAMGIQIDEHTGEQAVAAEGALPLIRKWKPLCWFPEDDNNWKASKPFIIAAMRKHRIYCRIEPLSPHGSDKPTKAQPFQAKASMGEVHIPVGSLGSEVIAQYKQFPAGKHDDEVDAAANIGRALDMAHPAIVPTIAKVDTPTDYRPPAMPDSEGSMFG</sequence>
<name>A0A1T5CHN2_9SPHN</name>
<protein>
    <recommendedName>
        <fullName evidence="3">Terminase</fullName>
    </recommendedName>
</protein>
<accession>A0A1T5CHN2</accession>
<dbReference type="OrthoDB" id="9771580at2"/>
<evidence type="ECO:0000313" key="1">
    <source>
        <dbReference type="EMBL" id="SKB58821.1"/>
    </source>
</evidence>
<organism evidence="1 2">
    <name type="scientific">Rhizorhabdus histidinilytica</name>
    <dbReference type="NCBI Taxonomy" id="439228"/>
    <lineage>
        <taxon>Bacteria</taxon>
        <taxon>Pseudomonadati</taxon>
        <taxon>Pseudomonadota</taxon>
        <taxon>Alphaproteobacteria</taxon>
        <taxon>Sphingomonadales</taxon>
        <taxon>Sphingomonadaceae</taxon>
        <taxon>Rhizorhabdus</taxon>
    </lineage>
</organism>
<dbReference type="Proteomes" id="UP000189818">
    <property type="component" value="Unassembled WGS sequence"/>
</dbReference>
<gene>
    <name evidence="1" type="ORF">SAMN06295920_10463</name>
</gene>
<reference evidence="2" key="1">
    <citation type="submission" date="2017-02" db="EMBL/GenBank/DDBJ databases">
        <authorList>
            <person name="Varghese N."/>
            <person name="Submissions S."/>
        </authorList>
    </citation>
    <scope>NUCLEOTIDE SEQUENCE [LARGE SCALE GENOMIC DNA]</scope>
    <source>
        <strain evidence="2">UM2</strain>
    </source>
</reference>
<keyword evidence="2" id="KW-1185">Reference proteome</keyword>
<dbReference type="EMBL" id="FUYM01000004">
    <property type="protein sequence ID" value="SKB58821.1"/>
    <property type="molecule type" value="Genomic_DNA"/>
</dbReference>
<dbReference type="AlphaFoldDB" id="A0A1T5CHN2"/>
<evidence type="ECO:0000313" key="2">
    <source>
        <dbReference type="Proteomes" id="UP000189818"/>
    </source>
</evidence>
<evidence type="ECO:0008006" key="3">
    <source>
        <dbReference type="Google" id="ProtNLM"/>
    </source>
</evidence>
<dbReference type="RefSeq" id="WP_079647985.1">
    <property type="nucleotide sequence ID" value="NZ_FUYM01000004.1"/>
</dbReference>
<dbReference type="STRING" id="439228.SAMN06295920_10463"/>